<feature type="region of interest" description="Disordered" evidence="1">
    <location>
        <begin position="295"/>
        <end position="338"/>
    </location>
</feature>
<accession>A0A941EZ42</accession>
<keyword evidence="3" id="KW-1185">Reference proteome</keyword>
<dbReference type="Proteomes" id="UP000675781">
    <property type="component" value="Unassembled WGS sequence"/>
</dbReference>
<reference evidence="2" key="1">
    <citation type="submission" date="2021-04" db="EMBL/GenBank/DDBJ databases">
        <title>Genome based classification of Actinospica acidithermotolerans sp. nov., an actinobacterium isolated from an Indonesian hot spring.</title>
        <authorList>
            <person name="Kusuma A.B."/>
            <person name="Putra K.E."/>
            <person name="Nafisah S."/>
            <person name="Loh J."/>
            <person name="Nouioui I."/>
            <person name="Goodfellow M."/>
        </authorList>
    </citation>
    <scope>NUCLEOTIDE SEQUENCE</scope>
    <source>
        <strain evidence="2">CSCA 57</strain>
    </source>
</reference>
<gene>
    <name evidence="2" type="ORF">KDL01_38455</name>
</gene>
<dbReference type="AlphaFoldDB" id="A0A941EZ42"/>
<dbReference type="RefSeq" id="WP_212533648.1">
    <property type="nucleotide sequence ID" value="NZ_JAGSOG010000396.1"/>
</dbReference>
<evidence type="ECO:0000256" key="1">
    <source>
        <dbReference type="SAM" id="MobiDB-lite"/>
    </source>
</evidence>
<feature type="region of interest" description="Disordered" evidence="1">
    <location>
        <begin position="1"/>
        <end position="31"/>
    </location>
</feature>
<feature type="compositionally biased region" description="Low complexity" evidence="1">
    <location>
        <begin position="327"/>
        <end position="338"/>
    </location>
</feature>
<comment type="caution">
    <text evidence="2">The sequence shown here is derived from an EMBL/GenBank/DDBJ whole genome shotgun (WGS) entry which is preliminary data.</text>
</comment>
<name>A0A941EZ42_9ACTN</name>
<evidence type="ECO:0000313" key="3">
    <source>
        <dbReference type="Proteomes" id="UP000675781"/>
    </source>
</evidence>
<proteinExistence type="predicted"/>
<evidence type="ECO:0000313" key="2">
    <source>
        <dbReference type="EMBL" id="MBR7839208.1"/>
    </source>
</evidence>
<dbReference type="EMBL" id="JAGSOG010000396">
    <property type="protein sequence ID" value="MBR7839208.1"/>
    <property type="molecule type" value="Genomic_DNA"/>
</dbReference>
<protein>
    <submittedName>
        <fullName evidence="2">Uncharacterized protein</fullName>
    </submittedName>
</protein>
<organism evidence="2 3">
    <name type="scientific">Actinospica durhamensis</name>
    <dbReference type="NCBI Taxonomy" id="1508375"/>
    <lineage>
        <taxon>Bacteria</taxon>
        <taxon>Bacillati</taxon>
        <taxon>Actinomycetota</taxon>
        <taxon>Actinomycetes</taxon>
        <taxon>Catenulisporales</taxon>
        <taxon>Actinospicaceae</taxon>
        <taxon>Actinospica</taxon>
    </lineage>
</organism>
<sequence>MCRTPPEPAGSRRRRPCISPTACSPSAVPPPAPSWTLLATRRLPTPTWDCRALSERLRLPAGSILEPIPAGAWIRPESAEQDLAPLRARLINQLHPDPQAPHLVIGAPGAEPVPATDVRTLFARLPESTRRRALFDLLQCFEDQPGEPGQVLADVLKTRIAADEGVLLAVPGPDGVEERTLTANGQLRWSPFATHFAYQPRPPEGEATAPFPARYRAPFDGLIEIGPGQYRLGSYAVLELTRSGLWLRPPTPDPATRQARAVPRDPSSAKLLFSASNADEAALLAQLAREAHGRLTSDARQASRILPFPPAGRLPGRPTGKPDAEAVDAAPVPAVPVN</sequence>